<dbReference type="EMBL" id="PKGU01000006">
    <property type="protein sequence ID" value="PKZ14053.1"/>
    <property type="molecule type" value="Genomic_DNA"/>
</dbReference>
<protein>
    <recommendedName>
        <fullName evidence="3">Phage head morphogenesis domain-containing protein</fullName>
    </recommendedName>
</protein>
<dbReference type="AlphaFoldDB" id="A0A2I1M1N6"/>
<gene>
    <name evidence="1" type="ORF">CYJ32_07455</name>
</gene>
<sequence length="335" mass="37133">MTQLLQQGLPPLAVSRARTLRKTNNALQAETKALWRSARASDFNTAYQRIQPRLNTLVVSRQKKIANLFFASEPMIMESFNSTVNLDTDYDFNLDSLAGTAGNGEPVDAVLSVAIIRGKQAVLRGESAVSAQRIIGDELARRVASILSDTARTASLVSAKSRSPYAHYVRVLTPPSCGRCAVLAGQFSGKIAFERHPNCDCTAAWSDDEGALAKHYAYAEDYLNSLNDDDLQHVLGSRANARAWKDGADLNQLVNAYRKKSDVRVAQELYNGQRVKITYNGTTRRSVAHYQMEEVGLVARNQRATMRLMPESIYQIAGDNQALALKLLRNYGWLY</sequence>
<comment type="caution">
    <text evidence="1">The sequence shown here is derived from an EMBL/GenBank/DDBJ whole genome shotgun (WGS) entry which is preliminary data.</text>
</comment>
<evidence type="ECO:0000313" key="2">
    <source>
        <dbReference type="Proteomes" id="UP000242263"/>
    </source>
</evidence>
<evidence type="ECO:0000313" key="1">
    <source>
        <dbReference type="EMBL" id="PKZ14053.1"/>
    </source>
</evidence>
<reference evidence="1 2" key="1">
    <citation type="submission" date="2017-12" db="EMBL/GenBank/DDBJ databases">
        <title>Phylogenetic diversity of female urinary microbiome.</title>
        <authorList>
            <person name="Thomas-White K."/>
            <person name="Wolfe A.J."/>
        </authorList>
    </citation>
    <scope>NUCLEOTIDE SEQUENCE [LARGE SCALE GENOMIC DNA]</scope>
    <source>
        <strain evidence="1 2">UMB0064</strain>
    </source>
</reference>
<dbReference type="Proteomes" id="UP000242263">
    <property type="component" value="Unassembled WGS sequence"/>
</dbReference>
<proteinExistence type="predicted"/>
<dbReference type="RefSeq" id="WP_143739599.1">
    <property type="nucleotide sequence ID" value="NZ_PKGU01000006.1"/>
</dbReference>
<organism evidence="1 2">
    <name type="scientific">Alloscardovia omnicolens</name>
    <dbReference type="NCBI Taxonomy" id="419015"/>
    <lineage>
        <taxon>Bacteria</taxon>
        <taxon>Bacillati</taxon>
        <taxon>Actinomycetota</taxon>
        <taxon>Actinomycetes</taxon>
        <taxon>Bifidobacteriales</taxon>
        <taxon>Bifidobacteriaceae</taxon>
        <taxon>Alloscardovia</taxon>
    </lineage>
</organism>
<name>A0A2I1M1N6_9BIFI</name>
<accession>A0A2I1M1N6</accession>
<evidence type="ECO:0008006" key="3">
    <source>
        <dbReference type="Google" id="ProtNLM"/>
    </source>
</evidence>